<dbReference type="PANTHER" id="PTHR33132">
    <property type="entry name" value="OSJNBB0118P14.9 PROTEIN"/>
    <property type="match status" value="1"/>
</dbReference>
<feature type="compositionally biased region" description="Polar residues" evidence="1">
    <location>
        <begin position="39"/>
        <end position="51"/>
    </location>
</feature>
<dbReference type="AlphaFoldDB" id="A0A2I0BCW5"/>
<accession>A0A2I0BCW5</accession>
<reference evidence="2 3" key="1">
    <citation type="journal article" date="2017" name="Nature">
        <title>The Apostasia genome and the evolution of orchids.</title>
        <authorList>
            <person name="Zhang G.Q."/>
            <person name="Liu K.W."/>
            <person name="Li Z."/>
            <person name="Lohaus R."/>
            <person name="Hsiao Y.Y."/>
            <person name="Niu S.C."/>
            <person name="Wang J.Y."/>
            <person name="Lin Y.C."/>
            <person name="Xu Q."/>
            <person name="Chen L.J."/>
            <person name="Yoshida K."/>
            <person name="Fujiwara S."/>
            <person name="Wang Z.W."/>
            <person name="Zhang Y.Q."/>
            <person name="Mitsuda N."/>
            <person name="Wang M."/>
            <person name="Liu G.H."/>
            <person name="Pecoraro L."/>
            <person name="Huang H.X."/>
            <person name="Xiao X.J."/>
            <person name="Lin M."/>
            <person name="Wu X.Y."/>
            <person name="Wu W.L."/>
            <person name="Chen Y.Y."/>
            <person name="Chang S.B."/>
            <person name="Sakamoto S."/>
            <person name="Ohme-Takagi M."/>
            <person name="Yagi M."/>
            <person name="Zeng S.J."/>
            <person name="Shen C.Y."/>
            <person name="Yeh C.M."/>
            <person name="Luo Y.B."/>
            <person name="Tsai W.C."/>
            <person name="Van de Peer Y."/>
            <person name="Liu Z.J."/>
        </authorList>
    </citation>
    <scope>NUCLEOTIDE SEQUENCE [LARGE SCALE GENOMIC DNA]</scope>
    <source>
        <strain evidence="3">cv. Shenzhen</strain>
        <tissue evidence="2">Stem</tissue>
    </source>
</reference>
<dbReference type="OrthoDB" id="1109687at2759"/>
<dbReference type="Proteomes" id="UP000236161">
    <property type="component" value="Unassembled WGS sequence"/>
</dbReference>
<evidence type="ECO:0000313" key="2">
    <source>
        <dbReference type="EMBL" id="PKA65625.1"/>
    </source>
</evidence>
<evidence type="ECO:0000256" key="1">
    <source>
        <dbReference type="SAM" id="MobiDB-lite"/>
    </source>
</evidence>
<dbReference type="PANTHER" id="PTHR33132:SF135">
    <property type="entry name" value="OS02G0799700 PROTEIN"/>
    <property type="match status" value="1"/>
</dbReference>
<evidence type="ECO:0000313" key="3">
    <source>
        <dbReference type="Proteomes" id="UP000236161"/>
    </source>
</evidence>
<gene>
    <name evidence="2" type="ORF">AXF42_Ash020555</name>
</gene>
<dbReference type="EMBL" id="KZ451891">
    <property type="protein sequence ID" value="PKA65625.1"/>
    <property type="molecule type" value="Genomic_DNA"/>
</dbReference>
<sequence>MFKKSRSSESLPSFAGGKSCVCSPTKHPGSFRCRHHRQQTNQSIASATADSSPLKLEAIEGLASATP</sequence>
<proteinExistence type="predicted"/>
<evidence type="ECO:0008006" key="4">
    <source>
        <dbReference type="Google" id="ProtNLM"/>
    </source>
</evidence>
<organism evidence="2 3">
    <name type="scientific">Apostasia shenzhenica</name>
    <dbReference type="NCBI Taxonomy" id="1088818"/>
    <lineage>
        <taxon>Eukaryota</taxon>
        <taxon>Viridiplantae</taxon>
        <taxon>Streptophyta</taxon>
        <taxon>Embryophyta</taxon>
        <taxon>Tracheophyta</taxon>
        <taxon>Spermatophyta</taxon>
        <taxon>Magnoliopsida</taxon>
        <taxon>Liliopsida</taxon>
        <taxon>Asparagales</taxon>
        <taxon>Orchidaceae</taxon>
        <taxon>Apostasioideae</taxon>
        <taxon>Apostasia</taxon>
    </lineage>
</organism>
<keyword evidence="3" id="KW-1185">Reference proteome</keyword>
<feature type="region of interest" description="Disordered" evidence="1">
    <location>
        <begin position="1"/>
        <end position="51"/>
    </location>
</feature>
<name>A0A2I0BCW5_9ASPA</name>
<protein>
    <recommendedName>
        <fullName evidence="4">Serine-rich protein-related</fullName>
    </recommendedName>
</protein>